<evidence type="ECO:0008006" key="2">
    <source>
        <dbReference type="Google" id="ProtNLM"/>
    </source>
</evidence>
<dbReference type="Gene3D" id="3.90.550.10">
    <property type="entry name" value="Spore Coat Polysaccharide Biosynthesis Protein SpsA, Chain A"/>
    <property type="match status" value="1"/>
</dbReference>
<evidence type="ECO:0000313" key="1">
    <source>
        <dbReference type="EMBL" id="KKN88397.1"/>
    </source>
</evidence>
<name>A0A0F9ULR6_9ZZZZ</name>
<gene>
    <name evidence="1" type="ORF">LCGC14_0249600</name>
</gene>
<accession>A0A0F9ULR6</accession>
<comment type="caution">
    <text evidence="1">The sequence shown here is derived from an EMBL/GenBank/DDBJ whole genome shotgun (WGS) entry which is preliminary data.</text>
</comment>
<protein>
    <recommendedName>
        <fullName evidence="2">Glycosyltransferase 2-like domain-containing protein</fullName>
    </recommendedName>
</protein>
<dbReference type="SUPFAM" id="SSF53448">
    <property type="entry name" value="Nucleotide-diphospho-sugar transferases"/>
    <property type="match status" value="1"/>
</dbReference>
<proteinExistence type="predicted"/>
<dbReference type="CDD" id="cd00761">
    <property type="entry name" value="Glyco_tranf_GTA_type"/>
    <property type="match status" value="1"/>
</dbReference>
<reference evidence="1" key="1">
    <citation type="journal article" date="2015" name="Nature">
        <title>Complex archaea that bridge the gap between prokaryotes and eukaryotes.</title>
        <authorList>
            <person name="Spang A."/>
            <person name="Saw J.H."/>
            <person name="Jorgensen S.L."/>
            <person name="Zaremba-Niedzwiedzka K."/>
            <person name="Martijn J."/>
            <person name="Lind A.E."/>
            <person name="van Eijk R."/>
            <person name="Schleper C."/>
            <person name="Guy L."/>
            <person name="Ettema T.J."/>
        </authorList>
    </citation>
    <scope>NUCLEOTIDE SEQUENCE</scope>
</reference>
<dbReference type="AlphaFoldDB" id="A0A0F9ULR6"/>
<sequence>MKTLTIVVHCWHYEHMLAYQLSSLVKHPPKKIQVGILVLTEKRDTETKNLVDGFGKMFSVDVSCLVTHAPEFFNRGLGRNWVAKRLQRDIIWFADADYCFGKGCLDSLTDIELKDDWLYHPKQIQQTKHGSGPKYDIPLICYGTRPIDPSDFRTKIIKRAIGGIQIVTGNTARSRGYHTYDYRVRKEATEWVRGRHEDVRYRRQFHKLGQIQSIDIPNLFRIHRDR</sequence>
<dbReference type="InterPro" id="IPR029044">
    <property type="entry name" value="Nucleotide-diphossugar_trans"/>
</dbReference>
<dbReference type="EMBL" id="LAZR01000129">
    <property type="protein sequence ID" value="KKN88397.1"/>
    <property type="molecule type" value="Genomic_DNA"/>
</dbReference>
<organism evidence="1">
    <name type="scientific">marine sediment metagenome</name>
    <dbReference type="NCBI Taxonomy" id="412755"/>
    <lineage>
        <taxon>unclassified sequences</taxon>
        <taxon>metagenomes</taxon>
        <taxon>ecological metagenomes</taxon>
    </lineage>
</organism>